<sequence>SYIMSSPMPTSYESTTSSYIMSSPMPTSYESTTSTKLSTPHIMQTEKVSDVQSTLLSQMRVNTKYHALSRPASPTNNLPPRETVTPGVSGSSGFVRIWWRNFPEYEEYGRIAFASWIAFSFFAYLLLFRN</sequence>
<dbReference type="EMBL" id="CAJVQC010032689">
    <property type="protein sequence ID" value="CAG8751788.1"/>
    <property type="molecule type" value="Genomic_DNA"/>
</dbReference>
<comment type="caution">
    <text evidence="1">The sequence shown here is derived from an EMBL/GenBank/DDBJ whole genome shotgun (WGS) entry which is preliminary data.</text>
</comment>
<evidence type="ECO:0000313" key="1">
    <source>
        <dbReference type="EMBL" id="CAG8751788.1"/>
    </source>
</evidence>
<reference evidence="1" key="1">
    <citation type="submission" date="2021-06" db="EMBL/GenBank/DDBJ databases">
        <authorList>
            <person name="Kallberg Y."/>
            <person name="Tangrot J."/>
            <person name="Rosling A."/>
        </authorList>
    </citation>
    <scope>NUCLEOTIDE SEQUENCE</scope>
    <source>
        <strain evidence="1">MA461A</strain>
    </source>
</reference>
<evidence type="ECO:0000313" key="2">
    <source>
        <dbReference type="Proteomes" id="UP000789920"/>
    </source>
</evidence>
<dbReference type="Proteomes" id="UP000789920">
    <property type="component" value="Unassembled WGS sequence"/>
</dbReference>
<feature type="non-terminal residue" evidence="1">
    <location>
        <position position="1"/>
    </location>
</feature>
<name>A0ACA9QND4_9GLOM</name>
<proteinExistence type="predicted"/>
<organism evidence="1 2">
    <name type="scientific">Racocetra persica</name>
    <dbReference type="NCBI Taxonomy" id="160502"/>
    <lineage>
        <taxon>Eukaryota</taxon>
        <taxon>Fungi</taxon>
        <taxon>Fungi incertae sedis</taxon>
        <taxon>Mucoromycota</taxon>
        <taxon>Glomeromycotina</taxon>
        <taxon>Glomeromycetes</taxon>
        <taxon>Diversisporales</taxon>
        <taxon>Gigasporaceae</taxon>
        <taxon>Racocetra</taxon>
    </lineage>
</organism>
<accession>A0ACA9QND4</accession>
<gene>
    <name evidence="1" type="ORF">RPERSI_LOCUS14261</name>
</gene>
<keyword evidence="2" id="KW-1185">Reference proteome</keyword>
<protein>
    <submittedName>
        <fullName evidence="1">24724_t:CDS:1</fullName>
    </submittedName>
</protein>